<sequence length="85" mass="9579">MGTTLGTQVLSARPTCSPPQMTLDPKLWRRRPGALFAYLPMQKYAIIDHRANGRAPTPPAFRTANLVIHVFRIELSGDGHEYLYK</sequence>
<accession>A0A4C1XKS2</accession>
<evidence type="ECO:0000313" key="2">
    <source>
        <dbReference type="Proteomes" id="UP000299102"/>
    </source>
</evidence>
<comment type="caution">
    <text evidence="1">The sequence shown here is derived from an EMBL/GenBank/DDBJ whole genome shotgun (WGS) entry which is preliminary data.</text>
</comment>
<dbReference type="AlphaFoldDB" id="A0A4C1XKS2"/>
<evidence type="ECO:0000313" key="1">
    <source>
        <dbReference type="EMBL" id="GBP62879.1"/>
    </source>
</evidence>
<dbReference type="Proteomes" id="UP000299102">
    <property type="component" value="Unassembled WGS sequence"/>
</dbReference>
<name>A0A4C1XKS2_EUMVA</name>
<gene>
    <name evidence="1" type="ORF">EVAR_24984_1</name>
</gene>
<protein>
    <submittedName>
        <fullName evidence="1">Uncharacterized protein</fullName>
    </submittedName>
</protein>
<dbReference type="EMBL" id="BGZK01000852">
    <property type="protein sequence ID" value="GBP62879.1"/>
    <property type="molecule type" value="Genomic_DNA"/>
</dbReference>
<reference evidence="1 2" key="1">
    <citation type="journal article" date="2019" name="Commun. Biol.">
        <title>The bagworm genome reveals a unique fibroin gene that provides high tensile strength.</title>
        <authorList>
            <person name="Kono N."/>
            <person name="Nakamura H."/>
            <person name="Ohtoshi R."/>
            <person name="Tomita M."/>
            <person name="Numata K."/>
            <person name="Arakawa K."/>
        </authorList>
    </citation>
    <scope>NUCLEOTIDE SEQUENCE [LARGE SCALE GENOMIC DNA]</scope>
</reference>
<keyword evidence="2" id="KW-1185">Reference proteome</keyword>
<organism evidence="1 2">
    <name type="scientific">Eumeta variegata</name>
    <name type="common">Bagworm moth</name>
    <name type="synonym">Eumeta japonica</name>
    <dbReference type="NCBI Taxonomy" id="151549"/>
    <lineage>
        <taxon>Eukaryota</taxon>
        <taxon>Metazoa</taxon>
        <taxon>Ecdysozoa</taxon>
        <taxon>Arthropoda</taxon>
        <taxon>Hexapoda</taxon>
        <taxon>Insecta</taxon>
        <taxon>Pterygota</taxon>
        <taxon>Neoptera</taxon>
        <taxon>Endopterygota</taxon>
        <taxon>Lepidoptera</taxon>
        <taxon>Glossata</taxon>
        <taxon>Ditrysia</taxon>
        <taxon>Tineoidea</taxon>
        <taxon>Psychidae</taxon>
        <taxon>Oiketicinae</taxon>
        <taxon>Eumeta</taxon>
    </lineage>
</organism>
<proteinExistence type="predicted"/>